<reference evidence="1 2" key="1">
    <citation type="journal article" date="2017" name="Genome Announc.">
        <title>Complete Genome Sequences of Two Acetylene-Fermenting Pelobacter acetylenicus Strains.</title>
        <authorList>
            <person name="Sutton J.M."/>
            <person name="Baesman S.M."/>
            <person name="Fierst J.L."/>
            <person name="Poret-Peterson A.T."/>
            <person name="Oremland R.S."/>
            <person name="Dunlap D.S."/>
            <person name="Akob D.M."/>
        </authorList>
    </citation>
    <scope>NUCLEOTIDE SEQUENCE [LARGE SCALE GENOMIC DNA]</scope>
    <source>
        <strain evidence="1 2">DSM 3247</strain>
    </source>
</reference>
<evidence type="ECO:0000313" key="2">
    <source>
        <dbReference type="Proteomes" id="UP000182264"/>
    </source>
</evidence>
<evidence type="ECO:0000313" key="1">
    <source>
        <dbReference type="EMBL" id="APG26008.1"/>
    </source>
</evidence>
<dbReference type="KEGG" id="pace:A6070_08100"/>
<gene>
    <name evidence="1" type="ORF">A7E75_14075</name>
</gene>
<dbReference type="AlphaFoldDB" id="A0A1L3GK16"/>
<dbReference type="RefSeq" id="WP_072287847.1">
    <property type="nucleotide sequence ID" value="NZ_CP015455.1"/>
</dbReference>
<organism evidence="1 2">
    <name type="scientific">Syntrophotalea acetylenica</name>
    <name type="common">Pelobacter acetylenicus</name>
    <dbReference type="NCBI Taxonomy" id="29542"/>
    <lineage>
        <taxon>Bacteria</taxon>
        <taxon>Pseudomonadati</taxon>
        <taxon>Thermodesulfobacteriota</taxon>
        <taxon>Desulfuromonadia</taxon>
        <taxon>Desulfuromonadales</taxon>
        <taxon>Syntrophotaleaceae</taxon>
        <taxon>Syntrophotalea</taxon>
    </lineage>
</organism>
<sequence>MMGIWKKSCVALNRTCEPGWGRLVAGLLALGLLLAGGCAPLRPPVEGLPAVDALTLMKNLEVQGRRFHSLQGTASLRVVSGEEEQNVKQVLLIQRPDLFRAEVLGLFGQPVVTVAAADDRLSALVPGESAFYTGPATPENLYRLVRFPLELRELLQFVFCDVPLLPGYSGLVEVDEGLYSMRRHAQDGREQRLYFDRQKQLRQVSYSSDGMELLRVEYRTVRPEDGLPQQIYMSLPAVDMELELIWRDVRVNAEIPAIRFRLTPPAGVQIRNLP</sequence>
<protein>
    <recommendedName>
        <fullName evidence="3">DUF4292 domain-containing protein</fullName>
    </recommendedName>
</protein>
<dbReference type="STRING" id="29542.A6070_08100"/>
<proteinExistence type="predicted"/>
<name>A0A1L3GK16_SYNAC</name>
<keyword evidence="2" id="KW-1185">Reference proteome</keyword>
<evidence type="ECO:0008006" key="3">
    <source>
        <dbReference type="Google" id="ProtNLM"/>
    </source>
</evidence>
<accession>A0A1L3GK16</accession>
<dbReference type="Proteomes" id="UP000182264">
    <property type="component" value="Chromosome"/>
</dbReference>
<dbReference type="EMBL" id="CP015518">
    <property type="protein sequence ID" value="APG26008.1"/>
    <property type="molecule type" value="Genomic_DNA"/>
</dbReference>
<dbReference type="OrthoDB" id="5405540at2"/>